<dbReference type="KEGG" id="pphe:PP2015_3585"/>
<proteinExistence type="predicted"/>
<dbReference type="AlphaFoldDB" id="A0A0S2K6U2"/>
<dbReference type="OrthoDB" id="5500342at2"/>
<accession>A0A0S2K6U2</accession>
<evidence type="ECO:0000313" key="2">
    <source>
        <dbReference type="Proteomes" id="UP000061457"/>
    </source>
</evidence>
<dbReference type="Pfam" id="PF19648">
    <property type="entry name" value="DUF6151"/>
    <property type="match status" value="1"/>
</dbReference>
<evidence type="ECO:0008006" key="3">
    <source>
        <dbReference type="Google" id="ProtNLM"/>
    </source>
</evidence>
<keyword evidence="2" id="KW-1185">Reference proteome</keyword>
<sequence>MEDLKLKCNCGGVTGVVSNVKPGCGNRLVCYCEDCRNFAKQFDKADNILNEFGGTEIFQIDPSRMKINHGLENISCLKLSDKGLYRWYASCCQTPIGNTVGLNLPFVGLVHSFIASDQNIDLKIGPIIGSVYTEHATGNPSDELKAGKSKARLLLTIMRKLLIWKIFGKGSPNPFFHEDGKPIVEPSLVSRNEI</sequence>
<dbReference type="EMBL" id="CP013188">
    <property type="protein sequence ID" value="ALO44059.1"/>
    <property type="molecule type" value="Genomic_DNA"/>
</dbReference>
<dbReference type="RefSeq" id="WP_058031946.1">
    <property type="nucleotide sequence ID" value="NZ_CP013188.1"/>
</dbReference>
<name>A0A0S2K6U2_9GAMM</name>
<organism evidence="1 2">
    <name type="scientific">Pseudoalteromonas phenolica</name>
    <dbReference type="NCBI Taxonomy" id="161398"/>
    <lineage>
        <taxon>Bacteria</taxon>
        <taxon>Pseudomonadati</taxon>
        <taxon>Pseudomonadota</taxon>
        <taxon>Gammaproteobacteria</taxon>
        <taxon>Alteromonadales</taxon>
        <taxon>Pseudoalteromonadaceae</taxon>
        <taxon>Pseudoalteromonas</taxon>
    </lineage>
</organism>
<gene>
    <name evidence="1" type="ORF">PP2015_3585</name>
</gene>
<dbReference type="STRING" id="161398.PP2015_3585"/>
<evidence type="ECO:0000313" key="1">
    <source>
        <dbReference type="EMBL" id="ALO44059.1"/>
    </source>
</evidence>
<protein>
    <recommendedName>
        <fullName evidence="3">CENP-V/GFA domain-containing protein</fullName>
    </recommendedName>
</protein>
<dbReference type="Proteomes" id="UP000061457">
    <property type="component" value="Chromosome II"/>
</dbReference>
<dbReference type="PATRIC" id="fig|161398.10.peg.3655"/>
<reference evidence="1 2" key="1">
    <citation type="submission" date="2015-11" db="EMBL/GenBank/DDBJ databases">
        <authorList>
            <person name="Zhang Y."/>
            <person name="Guo Z."/>
        </authorList>
    </citation>
    <scope>NUCLEOTIDE SEQUENCE [LARGE SCALE GENOMIC DNA]</scope>
    <source>
        <strain evidence="1 2">KCTC 12086</strain>
    </source>
</reference>
<dbReference type="InterPro" id="IPR046149">
    <property type="entry name" value="DUF6151"/>
</dbReference>